<keyword evidence="4" id="KW-1185">Reference proteome</keyword>
<sequence length="197" mass="21364">MWLLLSLQAVISCGLIGAVDGQVLSYVTPMVTECLAITPTASARPGGKPTENDPQARPGTVSYSMPICAACDCSTCTALSTYTTTFSAFCPTGLTDQTYTITETYPDGPGDHRRKRRVATNANRSSRCGPGDDRREQRDTTNPNQNSRRCPGVNRKKHTNANQISRCCNNPSRYQRSAQFGAADMGSISKFYPHATL</sequence>
<feature type="region of interest" description="Disordered" evidence="1">
    <location>
        <begin position="101"/>
        <end position="155"/>
    </location>
</feature>
<feature type="signal peptide" evidence="2">
    <location>
        <begin position="1"/>
        <end position="21"/>
    </location>
</feature>
<accession>A0ABR1X6U8</accession>
<evidence type="ECO:0000256" key="2">
    <source>
        <dbReference type="SAM" id="SignalP"/>
    </source>
</evidence>
<dbReference type="Proteomes" id="UP001480595">
    <property type="component" value="Unassembled WGS sequence"/>
</dbReference>
<name>A0ABR1X6U8_9PEZI</name>
<evidence type="ECO:0000256" key="1">
    <source>
        <dbReference type="SAM" id="MobiDB-lite"/>
    </source>
</evidence>
<dbReference type="RefSeq" id="XP_066722625.1">
    <property type="nucleotide sequence ID" value="XM_066851993.1"/>
</dbReference>
<keyword evidence="2" id="KW-0732">Signal</keyword>
<feature type="chain" id="PRO_5045282896" evidence="2">
    <location>
        <begin position="22"/>
        <end position="197"/>
    </location>
</feature>
<protein>
    <submittedName>
        <fullName evidence="3">Uncharacterized protein</fullName>
    </submittedName>
</protein>
<gene>
    <name evidence="3" type="ORF">PG994_000584</name>
</gene>
<reference evidence="3 4" key="1">
    <citation type="submission" date="2023-01" db="EMBL/GenBank/DDBJ databases">
        <title>Analysis of 21 Apiospora genomes using comparative genomics revels a genus with tremendous synthesis potential of carbohydrate active enzymes and secondary metabolites.</title>
        <authorList>
            <person name="Sorensen T."/>
        </authorList>
    </citation>
    <scope>NUCLEOTIDE SEQUENCE [LARGE SCALE GENOMIC DNA]</scope>
    <source>
        <strain evidence="3 4">CBS 135458</strain>
    </source>
</reference>
<organism evidence="3 4">
    <name type="scientific">Apiospora phragmitis</name>
    <dbReference type="NCBI Taxonomy" id="2905665"/>
    <lineage>
        <taxon>Eukaryota</taxon>
        <taxon>Fungi</taxon>
        <taxon>Dikarya</taxon>
        <taxon>Ascomycota</taxon>
        <taxon>Pezizomycotina</taxon>
        <taxon>Sordariomycetes</taxon>
        <taxon>Xylariomycetidae</taxon>
        <taxon>Amphisphaeriales</taxon>
        <taxon>Apiosporaceae</taxon>
        <taxon>Apiospora</taxon>
    </lineage>
</organism>
<dbReference type="EMBL" id="JAQQWL010000001">
    <property type="protein sequence ID" value="KAK8091079.1"/>
    <property type="molecule type" value="Genomic_DNA"/>
</dbReference>
<evidence type="ECO:0000313" key="3">
    <source>
        <dbReference type="EMBL" id="KAK8091079.1"/>
    </source>
</evidence>
<proteinExistence type="predicted"/>
<feature type="compositionally biased region" description="Basic and acidic residues" evidence="1">
    <location>
        <begin position="130"/>
        <end position="139"/>
    </location>
</feature>
<comment type="caution">
    <text evidence="3">The sequence shown here is derived from an EMBL/GenBank/DDBJ whole genome shotgun (WGS) entry which is preliminary data.</text>
</comment>
<dbReference type="GeneID" id="92085056"/>
<evidence type="ECO:0000313" key="4">
    <source>
        <dbReference type="Proteomes" id="UP001480595"/>
    </source>
</evidence>